<dbReference type="SUPFAM" id="SSF48452">
    <property type="entry name" value="TPR-like"/>
    <property type="match status" value="1"/>
</dbReference>
<sequence>MTQIADEHMRAMRYADALAAYQAAWVQLQDQLDEKQQVWLLLSIANAAVRLGDFEEAFEALLVLPEHYADSGIVVGNPLFHLLVGLSFHGLKEDPDGETDNFARALICGGPGIFFGEHPSHLERMKQLLRPPAELGTWTGYEGCSRDLLNQATGYLLGLITEKIGAAPPYAPPSGT</sequence>
<organism evidence="1 2">
    <name type="scientific">Prosthecobacter vanneervenii</name>
    <dbReference type="NCBI Taxonomy" id="48466"/>
    <lineage>
        <taxon>Bacteria</taxon>
        <taxon>Pseudomonadati</taxon>
        <taxon>Verrucomicrobiota</taxon>
        <taxon>Verrucomicrobiia</taxon>
        <taxon>Verrucomicrobiales</taxon>
        <taxon>Verrucomicrobiaceae</taxon>
        <taxon>Prosthecobacter</taxon>
    </lineage>
</organism>
<dbReference type="InterPro" id="IPR011990">
    <property type="entry name" value="TPR-like_helical_dom_sf"/>
</dbReference>
<dbReference type="RefSeq" id="WP_184342621.1">
    <property type="nucleotide sequence ID" value="NZ_JACHIG010000010.1"/>
</dbReference>
<name>A0A7W7YED0_9BACT</name>
<evidence type="ECO:0000313" key="1">
    <source>
        <dbReference type="EMBL" id="MBB5034631.1"/>
    </source>
</evidence>
<dbReference type="AlphaFoldDB" id="A0A7W7YED0"/>
<dbReference type="EMBL" id="JACHIG010000010">
    <property type="protein sequence ID" value="MBB5034631.1"/>
    <property type="molecule type" value="Genomic_DNA"/>
</dbReference>
<keyword evidence="2" id="KW-1185">Reference proteome</keyword>
<dbReference type="Proteomes" id="UP000590740">
    <property type="component" value="Unassembled WGS sequence"/>
</dbReference>
<gene>
    <name evidence="1" type="ORF">HNQ65_004236</name>
</gene>
<comment type="caution">
    <text evidence="1">The sequence shown here is derived from an EMBL/GenBank/DDBJ whole genome shotgun (WGS) entry which is preliminary data.</text>
</comment>
<protein>
    <submittedName>
        <fullName evidence="1">Tetratricopeptide (TPR) repeat protein</fullName>
    </submittedName>
</protein>
<evidence type="ECO:0000313" key="2">
    <source>
        <dbReference type="Proteomes" id="UP000590740"/>
    </source>
</evidence>
<proteinExistence type="predicted"/>
<accession>A0A7W7YED0</accession>
<reference evidence="1 2" key="1">
    <citation type="submission" date="2020-08" db="EMBL/GenBank/DDBJ databases">
        <title>Genomic Encyclopedia of Type Strains, Phase IV (KMG-IV): sequencing the most valuable type-strain genomes for metagenomic binning, comparative biology and taxonomic classification.</title>
        <authorList>
            <person name="Goeker M."/>
        </authorList>
    </citation>
    <scope>NUCLEOTIDE SEQUENCE [LARGE SCALE GENOMIC DNA]</scope>
    <source>
        <strain evidence="1 2">DSM 12252</strain>
    </source>
</reference>